<dbReference type="GO" id="GO:0035859">
    <property type="term" value="C:Seh1-associated complex"/>
    <property type="evidence" value="ECO:0007669"/>
    <property type="project" value="TreeGrafter"/>
</dbReference>
<evidence type="ECO:0000313" key="7">
    <source>
        <dbReference type="EMBL" id="SCZ97591.1"/>
    </source>
</evidence>
<evidence type="ECO:0000256" key="1">
    <source>
        <dbReference type="ARBA" id="ARBA00022574"/>
    </source>
</evidence>
<dbReference type="STRING" id="289078.A0A2X0LLU5"/>
<dbReference type="InterPro" id="IPR006575">
    <property type="entry name" value="RWD_dom"/>
</dbReference>
<dbReference type="GO" id="GO:1904263">
    <property type="term" value="P:positive regulation of TORC1 signaling"/>
    <property type="evidence" value="ECO:0007669"/>
    <property type="project" value="TreeGrafter"/>
</dbReference>
<dbReference type="InterPro" id="IPR036322">
    <property type="entry name" value="WD40_repeat_dom_sf"/>
</dbReference>
<dbReference type="EMBL" id="FMWP01000093">
    <property type="protein sequence ID" value="SCZ97591.1"/>
    <property type="molecule type" value="Genomic_DNA"/>
</dbReference>
<dbReference type="InterPro" id="IPR019775">
    <property type="entry name" value="WD40_repeat_CS"/>
</dbReference>
<dbReference type="GO" id="GO:0035591">
    <property type="term" value="F:signaling adaptor activity"/>
    <property type="evidence" value="ECO:0007669"/>
    <property type="project" value="TreeGrafter"/>
</dbReference>
<keyword evidence="2" id="KW-0677">Repeat</keyword>
<sequence>MSLSPPPHPTAAASAATNAEPAPDLETSPYRDTSRSESHLEGSLHKSSIRSGLQHAGGHPAPFEHDDDHDTFHQMLSIHLDQPVGSMSISPSNRDVALGARKGLFIVDLQNPWDPPRFLPHHSPWEVADVQWNPFPARSEWVVSTSCQQVIVYNLNFSPSLASSHIEHTLHAHTRACTDINWSPGCAEILATCGLDGWVFSWDLRTGYGGARKPVWGVCSWGSGATQVKWNRREPHIIASAHDNKVLVWDDRFGAAPVTEIRGHDAKIYGIDWSRKDPKNLITCSLDKSFKSWNLDSPSQSLLAVQTSSPVWRARFLPFGDGVLTLPQRTDHGLSIWGLDRVVQGRTAEPVARFEGAREGVKEFVWRTRGGADLNIDDRQFQLVTWAKDRQLRLWPISDEIMRDVGHEKGSPITIPMTRRGGANISYRTYTDTITAPPPPFSIVPSPAPAVPRHLMTGPSLLSATLPNATSPSSSLLASSLLAAKQHPIAPPLIHSAPPLSAELRSGAATMTTSSVRSRKQKAHARLAWMEGVRIIKAPTAAPQSDLDAINAASCERTSENGDSRTQTRSSSLQRGTDGGTAREGGETERADSVLSPGSTKTGTAHAKDSQFSNLGEEFTTLTRKFPRVRFEKCSVASRSCTVSLYSPLFLRATFTFPRQYPHSAPPSIELERNADVTLKSRAALLQGVRKLMAGRAQRGAHSLEPALRFLLGDRSVLDETRELVGEDDDDDEVDDALEDGVTGNVPAGVVRLNLRVNVPPPRRCGASFGARGQLVVFFPLDILDGPVGIEHGPAPSENVDRSDTHPHAVTRLSEAFGAVATEPRQASYQETDEALQLVTEHTMRASATLDALPFPSGDQQSTPAFSTLVKIKNVAHLDLSRGGRAVCPLQDDLVAVTRAAALSSAEDNDLLLVKVWSSLECLLQAGSESSEVGMGEISSLLAEMLPNVMAFLVHLRDLATLGVIACLLEALTRYDMATSENSIVDAEPPTVDYFSHRNVSTSGSGDGTPFDSRQTPLASRGAFGTARPSSSSPKPSWANLSGFFNNTVLSLRSGVSNASPGSLDRPVHLARPASMSSLNLLATANTPRFSPSTKASKRMMPEDAEPMEAFPLNSGETRPLFSKQPILRTSRTGKASPSVVTFGETSVALISGNGPNPAPNQAGVRRARPCGRGEGGGRIIAVAYSTSSRILRKPAWWLSDRARLELELLRLAYADLLHRWGFHNERLRVLKYCSSVTKPISSRRGFATEIIAKGSGLGPNSSISIHRACSSCRSIAKATSKASRPCNHRPETRPPSCSLCHLPVTSLSSTCLLCAHVAHTSCSRAWFASESVCATGCGCDCLNSGGIAGIFVVRDSHSENVSQQLIMRCQS</sequence>
<evidence type="ECO:0000313" key="8">
    <source>
        <dbReference type="Proteomes" id="UP000249723"/>
    </source>
</evidence>
<dbReference type="Pfam" id="PF17120">
    <property type="entry name" value="zf-RING_16"/>
    <property type="match status" value="1"/>
</dbReference>
<dbReference type="GO" id="GO:0034198">
    <property type="term" value="P:cellular response to amino acid starvation"/>
    <property type="evidence" value="ECO:0007669"/>
    <property type="project" value="TreeGrafter"/>
</dbReference>
<name>A0A2X0LLU5_9BASI</name>
<evidence type="ECO:0000256" key="3">
    <source>
        <dbReference type="ARBA" id="ARBA00038452"/>
    </source>
</evidence>
<dbReference type="SMART" id="SM00320">
    <property type="entry name" value="WD40"/>
    <property type="match status" value="6"/>
</dbReference>
<dbReference type="PROSITE" id="PS00678">
    <property type="entry name" value="WD_REPEATS_1"/>
    <property type="match status" value="1"/>
</dbReference>
<dbReference type="PANTHER" id="PTHR46170">
    <property type="entry name" value="GATOR COMPLEX PROTEIN WDR59"/>
    <property type="match status" value="1"/>
</dbReference>
<dbReference type="InterPro" id="IPR049566">
    <property type="entry name" value="WDR59_RTC1-like_RING_Znf"/>
</dbReference>
<evidence type="ECO:0000256" key="2">
    <source>
        <dbReference type="ARBA" id="ARBA00022737"/>
    </source>
</evidence>
<feature type="compositionally biased region" description="Low complexity" evidence="5">
    <location>
        <begin position="564"/>
        <end position="576"/>
    </location>
</feature>
<gene>
    <name evidence="7" type="ORF">BZ3500_MVSOF-1268-A1-R1_CHR4-3G07276</name>
</gene>
<dbReference type="GO" id="GO:0005774">
    <property type="term" value="C:vacuolar membrane"/>
    <property type="evidence" value="ECO:0007669"/>
    <property type="project" value="TreeGrafter"/>
</dbReference>
<dbReference type="InterPro" id="IPR001680">
    <property type="entry name" value="WD40_rpt"/>
</dbReference>
<feature type="compositionally biased region" description="Polar residues" evidence="5">
    <location>
        <begin position="1028"/>
        <end position="1037"/>
    </location>
</feature>
<organism evidence="7 8">
    <name type="scientific">Microbotryum saponariae</name>
    <dbReference type="NCBI Taxonomy" id="289078"/>
    <lineage>
        <taxon>Eukaryota</taxon>
        <taxon>Fungi</taxon>
        <taxon>Dikarya</taxon>
        <taxon>Basidiomycota</taxon>
        <taxon>Pucciniomycotina</taxon>
        <taxon>Microbotryomycetes</taxon>
        <taxon>Microbotryales</taxon>
        <taxon>Microbotryaceae</taxon>
        <taxon>Microbotryum</taxon>
    </lineage>
</organism>
<dbReference type="PANTHER" id="PTHR46170:SF1">
    <property type="entry name" value="GATOR COMPLEX PROTEIN WDR59"/>
    <property type="match status" value="1"/>
</dbReference>
<proteinExistence type="inferred from homology"/>
<feature type="region of interest" description="Disordered" evidence="5">
    <location>
        <begin position="1"/>
        <end position="69"/>
    </location>
</feature>
<accession>A0A2X0LLU5</accession>
<dbReference type="InterPro" id="IPR049567">
    <property type="entry name" value="WDR59-like"/>
</dbReference>
<evidence type="ECO:0000256" key="5">
    <source>
        <dbReference type="SAM" id="MobiDB-lite"/>
    </source>
</evidence>
<keyword evidence="1 4" id="KW-0853">WD repeat</keyword>
<evidence type="ECO:0000259" key="6">
    <source>
        <dbReference type="SMART" id="SM00591"/>
    </source>
</evidence>
<feature type="region of interest" description="Disordered" evidence="5">
    <location>
        <begin position="999"/>
        <end position="1037"/>
    </location>
</feature>
<dbReference type="SUPFAM" id="SSF50978">
    <property type="entry name" value="WD40 repeat-like"/>
    <property type="match status" value="1"/>
</dbReference>
<feature type="compositionally biased region" description="Low complexity" evidence="5">
    <location>
        <begin position="10"/>
        <end position="22"/>
    </location>
</feature>
<keyword evidence="8" id="KW-1185">Reference proteome</keyword>
<dbReference type="InterPro" id="IPR015943">
    <property type="entry name" value="WD40/YVTN_repeat-like_dom_sf"/>
</dbReference>
<feature type="repeat" description="WD" evidence="4">
    <location>
        <begin position="261"/>
        <end position="303"/>
    </location>
</feature>
<reference evidence="8" key="1">
    <citation type="submission" date="2016-10" db="EMBL/GenBank/DDBJ databases">
        <authorList>
            <person name="Jeantristanb JTB J.-T."/>
            <person name="Ricardo R."/>
        </authorList>
    </citation>
    <scope>NUCLEOTIDE SEQUENCE [LARGE SCALE GENOMIC DNA]</scope>
</reference>
<feature type="compositionally biased region" description="Basic and acidic residues" evidence="5">
    <location>
        <begin position="32"/>
        <end position="44"/>
    </location>
</feature>
<dbReference type="OrthoDB" id="311712at2759"/>
<dbReference type="Gene3D" id="2.130.10.10">
    <property type="entry name" value="YVTN repeat-like/Quinoprotein amine dehydrogenase"/>
    <property type="match status" value="1"/>
</dbReference>
<dbReference type="SMART" id="SM00591">
    <property type="entry name" value="RWD"/>
    <property type="match status" value="1"/>
</dbReference>
<comment type="similarity">
    <text evidence="3">Belongs to the WD repeat WDR59 family.</text>
</comment>
<feature type="domain" description="RWD" evidence="6">
    <location>
        <begin position="617"/>
        <end position="718"/>
    </location>
</feature>
<dbReference type="Proteomes" id="UP000249723">
    <property type="component" value="Unassembled WGS sequence"/>
</dbReference>
<dbReference type="PROSITE" id="PS50082">
    <property type="entry name" value="WD_REPEATS_2"/>
    <property type="match status" value="2"/>
</dbReference>
<protein>
    <submittedName>
        <fullName evidence="7">BZ3500_MvSof-1268-A1-R1_Chr4-3g07276 protein</fullName>
    </submittedName>
</protein>
<feature type="region of interest" description="Disordered" evidence="5">
    <location>
        <begin position="555"/>
        <end position="609"/>
    </location>
</feature>
<evidence type="ECO:0000256" key="4">
    <source>
        <dbReference type="PROSITE-ProRule" id="PRU00221"/>
    </source>
</evidence>
<feature type="repeat" description="WD" evidence="4">
    <location>
        <begin position="170"/>
        <end position="207"/>
    </location>
</feature>